<evidence type="ECO:0000313" key="1">
    <source>
        <dbReference type="EMBL" id="MEV0708144.1"/>
    </source>
</evidence>
<sequence length="99" mass="10879">MMNLKGTAVGWVGDDGEFPGVIEVQLIDAEGTVHSLIDKVPIFGRTEDLGPDSTYPLPVDICVVLIERIDGDRALIELCWQARNTERTRYVVPSVDLAP</sequence>
<name>A0ABV3FRU4_9NOCA</name>
<accession>A0ABV3FRU4</accession>
<organism evidence="1 2">
    <name type="scientific">Nocardia aurea</name>
    <dbReference type="NCBI Taxonomy" id="2144174"/>
    <lineage>
        <taxon>Bacteria</taxon>
        <taxon>Bacillati</taxon>
        <taxon>Actinomycetota</taxon>
        <taxon>Actinomycetes</taxon>
        <taxon>Mycobacteriales</taxon>
        <taxon>Nocardiaceae</taxon>
        <taxon>Nocardia</taxon>
    </lineage>
</organism>
<gene>
    <name evidence="1" type="ORF">AB0I48_11305</name>
</gene>
<dbReference type="RefSeq" id="WP_357782477.1">
    <property type="nucleotide sequence ID" value="NZ_JBFAKC010000004.1"/>
</dbReference>
<evidence type="ECO:0000313" key="2">
    <source>
        <dbReference type="Proteomes" id="UP001551695"/>
    </source>
</evidence>
<protein>
    <submittedName>
        <fullName evidence="1">Uncharacterized protein</fullName>
    </submittedName>
</protein>
<keyword evidence="2" id="KW-1185">Reference proteome</keyword>
<proteinExistence type="predicted"/>
<reference evidence="1 2" key="1">
    <citation type="submission" date="2024-06" db="EMBL/GenBank/DDBJ databases">
        <title>The Natural Products Discovery Center: Release of the First 8490 Sequenced Strains for Exploring Actinobacteria Biosynthetic Diversity.</title>
        <authorList>
            <person name="Kalkreuter E."/>
            <person name="Kautsar S.A."/>
            <person name="Yang D."/>
            <person name="Bader C.D."/>
            <person name="Teijaro C.N."/>
            <person name="Fluegel L."/>
            <person name="Davis C.M."/>
            <person name="Simpson J.R."/>
            <person name="Lauterbach L."/>
            <person name="Steele A.D."/>
            <person name="Gui C."/>
            <person name="Meng S."/>
            <person name="Li G."/>
            <person name="Viehrig K."/>
            <person name="Ye F."/>
            <person name="Su P."/>
            <person name="Kiefer A.F."/>
            <person name="Nichols A."/>
            <person name="Cepeda A.J."/>
            <person name="Yan W."/>
            <person name="Fan B."/>
            <person name="Jiang Y."/>
            <person name="Adhikari A."/>
            <person name="Zheng C.-J."/>
            <person name="Schuster L."/>
            <person name="Cowan T.M."/>
            <person name="Smanski M.J."/>
            <person name="Chevrette M.G."/>
            <person name="De Carvalho L.P.S."/>
            <person name="Shen B."/>
        </authorList>
    </citation>
    <scope>NUCLEOTIDE SEQUENCE [LARGE SCALE GENOMIC DNA]</scope>
    <source>
        <strain evidence="1 2">NPDC050403</strain>
    </source>
</reference>
<dbReference type="EMBL" id="JBFAKC010000004">
    <property type="protein sequence ID" value="MEV0708144.1"/>
    <property type="molecule type" value="Genomic_DNA"/>
</dbReference>
<comment type="caution">
    <text evidence="1">The sequence shown here is derived from an EMBL/GenBank/DDBJ whole genome shotgun (WGS) entry which is preliminary data.</text>
</comment>
<dbReference type="Proteomes" id="UP001551695">
    <property type="component" value="Unassembled WGS sequence"/>
</dbReference>